<organism evidence="1">
    <name type="scientific">Arundo donax</name>
    <name type="common">Giant reed</name>
    <name type="synonym">Donax arundinaceus</name>
    <dbReference type="NCBI Taxonomy" id="35708"/>
    <lineage>
        <taxon>Eukaryota</taxon>
        <taxon>Viridiplantae</taxon>
        <taxon>Streptophyta</taxon>
        <taxon>Embryophyta</taxon>
        <taxon>Tracheophyta</taxon>
        <taxon>Spermatophyta</taxon>
        <taxon>Magnoliopsida</taxon>
        <taxon>Liliopsida</taxon>
        <taxon>Poales</taxon>
        <taxon>Poaceae</taxon>
        <taxon>PACMAD clade</taxon>
        <taxon>Arundinoideae</taxon>
        <taxon>Arundineae</taxon>
        <taxon>Arundo</taxon>
    </lineage>
</organism>
<accession>A0A0A9EYD3</accession>
<dbReference type="InterPro" id="IPR044835">
    <property type="entry name" value="ARF_plant"/>
</dbReference>
<reference evidence="1" key="2">
    <citation type="journal article" date="2015" name="Data Brief">
        <title>Shoot transcriptome of the giant reed, Arundo donax.</title>
        <authorList>
            <person name="Barrero R.A."/>
            <person name="Guerrero F.D."/>
            <person name="Moolhuijzen P."/>
            <person name="Goolsby J.A."/>
            <person name="Tidwell J."/>
            <person name="Bellgard S.E."/>
            <person name="Bellgard M.I."/>
        </authorList>
    </citation>
    <scope>NUCLEOTIDE SEQUENCE</scope>
    <source>
        <tissue evidence="1">Shoot tissue taken approximately 20 cm above the soil surface</tissue>
    </source>
</reference>
<dbReference type="GO" id="GO:0003677">
    <property type="term" value="F:DNA binding"/>
    <property type="evidence" value="ECO:0007669"/>
    <property type="project" value="InterPro"/>
</dbReference>
<dbReference type="GO" id="GO:0009725">
    <property type="term" value="P:response to hormone"/>
    <property type="evidence" value="ECO:0007669"/>
    <property type="project" value="InterPro"/>
</dbReference>
<dbReference type="PANTHER" id="PTHR31384">
    <property type="entry name" value="AUXIN RESPONSE FACTOR 4-RELATED"/>
    <property type="match status" value="1"/>
</dbReference>
<dbReference type="AlphaFoldDB" id="A0A0A9EYD3"/>
<dbReference type="EMBL" id="GBRH01192824">
    <property type="protein sequence ID" value="JAE05072.1"/>
    <property type="molecule type" value="Transcribed_RNA"/>
</dbReference>
<dbReference type="GO" id="GO:0006355">
    <property type="term" value="P:regulation of DNA-templated transcription"/>
    <property type="evidence" value="ECO:0007669"/>
    <property type="project" value="InterPro"/>
</dbReference>
<name>A0A0A9EYD3_ARUDO</name>
<reference evidence="1" key="1">
    <citation type="submission" date="2014-09" db="EMBL/GenBank/DDBJ databases">
        <authorList>
            <person name="Magalhaes I.L.F."/>
            <person name="Oliveira U."/>
            <person name="Santos F.R."/>
            <person name="Vidigal T.H.D.A."/>
            <person name="Brescovit A.D."/>
            <person name="Santos A.J."/>
        </authorList>
    </citation>
    <scope>NUCLEOTIDE SEQUENCE</scope>
    <source>
        <tissue evidence="1">Shoot tissue taken approximately 20 cm above the soil surface</tissue>
    </source>
</reference>
<evidence type="ECO:0000313" key="1">
    <source>
        <dbReference type="EMBL" id="JAE05072.1"/>
    </source>
</evidence>
<sequence length="44" mass="5094">MRLYDLPSKLLCRVLNVELKAETDTDEVYAQIMLMPEPEVISLL</sequence>
<dbReference type="PANTHER" id="PTHR31384:SF72">
    <property type="entry name" value="AUXIN RESPONSE FACTOR 4"/>
    <property type="match status" value="1"/>
</dbReference>
<proteinExistence type="predicted"/>
<protein>
    <submittedName>
        <fullName evidence="1">Uncharacterized protein</fullName>
    </submittedName>
</protein>